<reference evidence="1" key="1">
    <citation type="submission" date="2019-08" db="EMBL/GenBank/DDBJ databases">
        <authorList>
            <person name="Kucharzyk K."/>
            <person name="Murdoch R.W."/>
            <person name="Higgins S."/>
            <person name="Loffler F."/>
        </authorList>
    </citation>
    <scope>NUCLEOTIDE SEQUENCE</scope>
</reference>
<comment type="caution">
    <text evidence="1">The sequence shown here is derived from an EMBL/GenBank/DDBJ whole genome shotgun (WGS) entry which is preliminary data.</text>
</comment>
<dbReference type="AlphaFoldDB" id="A0A645EFA4"/>
<evidence type="ECO:0000313" key="1">
    <source>
        <dbReference type="EMBL" id="MPM99971.1"/>
    </source>
</evidence>
<dbReference type="EMBL" id="VSSQ01046023">
    <property type="protein sequence ID" value="MPM99971.1"/>
    <property type="molecule type" value="Genomic_DNA"/>
</dbReference>
<accession>A0A645EFA4</accession>
<organism evidence="1">
    <name type="scientific">bioreactor metagenome</name>
    <dbReference type="NCBI Taxonomy" id="1076179"/>
    <lineage>
        <taxon>unclassified sequences</taxon>
        <taxon>metagenomes</taxon>
        <taxon>ecological metagenomes</taxon>
    </lineage>
</organism>
<name>A0A645EFA4_9ZZZZ</name>
<proteinExistence type="predicted"/>
<protein>
    <submittedName>
        <fullName evidence="1">Uncharacterized protein</fullName>
    </submittedName>
</protein>
<sequence length="174" mass="19769">MTFSTVDKRLGHLEGRFFVIETDLYIQILAANIHQFRHRYAAGAHVLDHPLGMQFSGEDQAVDVVREQIQNLAFFTLGVIFVVGDQRLVLASRGDGFNSRQHVGKDLITKRGDQHTNSFATCVEQNFRSAVRNVVVLFHDFRNQFTAALRHLIRVTQITADRHLIQTGQISDIL</sequence>
<gene>
    <name evidence="1" type="ORF">SDC9_147166</name>
</gene>